<dbReference type="STRING" id="29421.B2M20_06060"/>
<dbReference type="EMBL" id="MWPQ01000025">
    <property type="protein sequence ID" value="OPH83704.1"/>
    <property type="molecule type" value="Genomic_DNA"/>
</dbReference>
<evidence type="ECO:0000256" key="4">
    <source>
        <dbReference type="ARBA" id="ARBA00022801"/>
    </source>
</evidence>
<reference evidence="12 13" key="1">
    <citation type="submission" date="2017-02" db="EMBL/GenBank/DDBJ databases">
        <title>Genome sequence of the nitrite-oxidizing bacterium Nitrobacter vulgaris strain Ab1.</title>
        <authorList>
            <person name="Mellbye B.L."/>
            <person name="Davis E.W."/>
            <person name="Spieck E."/>
            <person name="Chang J.H."/>
            <person name="Bottomley P.J."/>
            <person name="Sayavedra-Soto L.A."/>
        </authorList>
    </citation>
    <scope>NUCLEOTIDE SEQUENCE [LARGE SCALE GENOMIC DNA]</scope>
    <source>
        <strain evidence="12 13">Ab1</strain>
    </source>
</reference>
<evidence type="ECO:0000313" key="13">
    <source>
        <dbReference type="Proteomes" id="UP000189940"/>
    </source>
</evidence>
<comment type="subcellular location">
    <subcellularLocation>
        <location evidence="1">Membrane</location>
    </subcellularLocation>
</comment>
<dbReference type="PANTHER" id="PTHR14226">
    <property type="entry name" value="NEUROPATHY TARGET ESTERASE/SWISS CHEESE D.MELANOGASTER"/>
    <property type="match status" value="1"/>
</dbReference>
<evidence type="ECO:0000256" key="3">
    <source>
        <dbReference type="ARBA" id="ARBA00022692"/>
    </source>
</evidence>
<evidence type="ECO:0000256" key="1">
    <source>
        <dbReference type="ARBA" id="ARBA00004370"/>
    </source>
</evidence>
<dbReference type="CDD" id="cd07205">
    <property type="entry name" value="Pat_PNPLA6_PNPLA7_NTE1_like"/>
    <property type="match status" value="1"/>
</dbReference>
<dbReference type="InterPro" id="IPR002641">
    <property type="entry name" value="PNPLA_dom"/>
</dbReference>
<dbReference type="PROSITE" id="PS00889">
    <property type="entry name" value="CNMP_BINDING_2"/>
    <property type="match status" value="1"/>
</dbReference>
<dbReference type="InterPro" id="IPR050301">
    <property type="entry name" value="NTE"/>
</dbReference>
<dbReference type="PROSITE" id="PS51635">
    <property type="entry name" value="PNPLA"/>
    <property type="match status" value="1"/>
</dbReference>
<dbReference type="Proteomes" id="UP000189940">
    <property type="component" value="Unassembled WGS sequence"/>
</dbReference>
<evidence type="ECO:0000256" key="8">
    <source>
        <dbReference type="ARBA" id="ARBA00023136"/>
    </source>
</evidence>
<dbReference type="OrthoDB" id="5290098at2"/>
<evidence type="ECO:0000313" key="12">
    <source>
        <dbReference type="EMBL" id="OPH83704.1"/>
    </source>
</evidence>
<dbReference type="SMART" id="SM00100">
    <property type="entry name" value="cNMP"/>
    <property type="match status" value="1"/>
</dbReference>
<dbReference type="InterPro" id="IPR018490">
    <property type="entry name" value="cNMP-bd_dom_sf"/>
</dbReference>
<dbReference type="CDD" id="cd00038">
    <property type="entry name" value="CAP_ED"/>
    <property type="match status" value="1"/>
</dbReference>
<feature type="short sequence motif" description="GXSXG" evidence="9">
    <location>
        <begin position="365"/>
        <end position="369"/>
    </location>
</feature>
<dbReference type="RefSeq" id="WP_079446162.1">
    <property type="nucleotide sequence ID" value="NZ_MWPQ01000025.1"/>
</dbReference>
<feature type="active site" description="Nucleophile" evidence="9">
    <location>
        <position position="367"/>
    </location>
</feature>
<accession>A0A1V4I0P5</accession>
<feature type="domain" description="Cyclic nucleotide-binding" evidence="10">
    <location>
        <begin position="23"/>
        <end position="143"/>
    </location>
</feature>
<protein>
    <submittedName>
        <fullName evidence="12">Patatin</fullName>
    </submittedName>
</protein>
<evidence type="ECO:0000256" key="7">
    <source>
        <dbReference type="ARBA" id="ARBA00023098"/>
    </source>
</evidence>
<dbReference type="Pfam" id="PF01734">
    <property type="entry name" value="Patatin"/>
    <property type="match status" value="1"/>
</dbReference>
<dbReference type="PROSITE" id="PS50042">
    <property type="entry name" value="CNMP_BINDING_3"/>
    <property type="match status" value="1"/>
</dbReference>
<dbReference type="InterPro" id="IPR016035">
    <property type="entry name" value="Acyl_Trfase/lysoPLipase"/>
</dbReference>
<keyword evidence="3" id="KW-0812">Transmembrane</keyword>
<keyword evidence="7 9" id="KW-0443">Lipid metabolism</keyword>
<dbReference type="InterPro" id="IPR000595">
    <property type="entry name" value="cNMP-bd_dom"/>
</dbReference>
<dbReference type="InterPro" id="IPR056556">
    <property type="entry name" value="NTE1_P-loop_dom"/>
</dbReference>
<feature type="short sequence motif" description="GXGXXG" evidence="9">
    <location>
        <begin position="338"/>
        <end position="343"/>
    </location>
</feature>
<evidence type="ECO:0000256" key="6">
    <source>
        <dbReference type="ARBA" id="ARBA00022989"/>
    </source>
</evidence>
<organism evidence="12 13">
    <name type="scientific">Nitrobacter vulgaris</name>
    <dbReference type="NCBI Taxonomy" id="29421"/>
    <lineage>
        <taxon>Bacteria</taxon>
        <taxon>Pseudomonadati</taxon>
        <taxon>Pseudomonadota</taxon>
        <taxon>Alphaproteobacteria</taxon>
        <taxon>Hyphomicrobiales</taxon>
        <taxon>Nitrobacteraceae</taxon>
        <taxon>Nitrobacter</taxon>
    </lineage>
</organism>
<comment type="caution">
    <text evidence="12">The sequence shown here is derived from an EMBL/GenBank/DDBJ whole genome shotgun (WGS) entry which is preliminary data.</text>
</comment>
<sequence>MTPKPDPDLQQRDALLQTVLRDYFASDNAAILNTIRSEAEYVDLVSGEILLRQGDISDDVYFVLSGRLHAFSETDSGARKILGEIGRGETIGELALFTGEPRSATILAVRDTLLVKVTRAMIERAILQHPEIEMSMMRVVIRRFRERERQAPLVPVNICILPVTSGADAADFARSLRNAQAAKAGSVTVVTADDVARHFGIARDPSSEQRNDALAGYIDEIEAQSRGVYLAADGSDTAWTRFCLRHADEVLLLADAGHDPGLSAVEQAFLSPAAPISIARQTLVLLHKADTTIPTGTARWLNARPDARHFHIRPQLPADMRRLARIVSGRGVGLVLSGGGARGFAHLGVIKALEEAGIPVDMLGGSSIGAVMGMVLALGRSADEVAAAVRKAFLEHPRGNVTGDYNFIPLVSLIKGARTRSAMTQAVRDATGRDAIDSEDCWTTFFTIASDFSAGSEAVLLRGDLTRNVGASYAIPGALPPVFVGGHMMYDGSTFNNFPVDVMARLGAGRIIGVDLSVDRGQVFDIDCVPGTLALLRDKLKPRAKRRYRLPSVPETMLRSSFITSISKQKEMGKFTDLLFQPRVPECRLLDWNRFDEMVAAGYSQARQMLAGLTDAQREMFR</sequence>
<proteinExistence type="inferred from homology"/>
<dbReference type="AlphaFoldDB" id="A0A1V4I0P5"/>
<dbReference type="PANTHER" id="PTHR14226:SF29">
    <property type="entry name" value="NEUROPATHY TARGET ESTERASE SWS"/>
    <property type="match status" value="1"/>
</dbReference>
<evidence type="ECO:0000259" key="11">
    <source>
        <dbReference type="PROSITE" id="PS51635"/>
    </source>
</evidence>
<dbReference type="Pfam" id="PF00027">
    <property type="entry name" value="cNMP_binding"/>
    <property type="match status" value="1"/>
</dbReference>
<dbReference type="Gene3D" id="3.40.1090.10">
    <property type="entry name" value="Cytosolic phospholipase A2 catalytic domain"/>
    <property type="match status" value="2"/>
</dbReference>
<evidence type="ECO:0000256" key="2">
    <source>
        <dbReference type="ARBA" id="ARBA00006636"/>
    </source>
</evidence>
<keyword evidence="5 9" id="KW-0442">Lipid degradation</keyword>
<comment type="similarity">
    <text evidence="2">Belongs to the NTE family.</text>
</comment>
<dbReference type="InterPro" id="IPR018488">
    <property type="entry name" value="cNMP-bd_CS"/>
</dbReference>
<gene>
    <name evidence="12" type="ORF">B2M20_06060</name>
</gene>
<evidence type="ECO:0000256" key="9">
    <source>
        <dbReference type="PROSITE-ProRule" id="PRU01161"/>
    </source>
</evidence>
<keyword evidence="13" id="KW-1185">Reference proteome</keyword>
<keyword evidence="6" id="KW-1133">Transmembrane helix</keyword>
<dbReference type="SUPFAM" id="SSF52151">
    <property type="entry name" value="FabD/lysophospholipase-like"/>
    <property type="match status" value="1"/>
</dbReference>
<evidence type="ECO:0000256" key="5">
    <source>
        <dbReference type="ARBA" id="ARBA00022963"/>
    </source>
</evidence>
<dbReference type="GO" id="GO:0004622">
    <property type="term" value="F:phosphatidylcholine lysophospholipase activity"/>
    <property type="evidence" value="ECO:0007669"/>
    <property type="project" value="UniProtKB-ARBA"/>
</dbReference>
<evidence type="ECO:0000259" key="10">
    <source>
        <dbReference type="PROSITE" id="PS50042"/>
    </source>
</evidence>
<dbReference type="InterPro" id="IPR014710">
    <property type="entry name" value="RmlC-like_jellyroll"/>
</dbReference>
<keyword evidence="8" id="KW-0472">Membrane</keyword>
<dbReference type="Pfam" id="PF24179">
    <property type="entry name" value="NTE_Ploop"/>
    <property type="match status" value="1"/>
</dbReference>
<dbReference type="GO" id="GO:0016020">
    <property type="term" value="C:membrane"/>
    <property type="evidence" value="ECO:0007669"/>
    <property type="project" value="UniProtKB-SubCell"/>
</dbReference>
<feature type="active site" description="Proton acceptor" evidence="9">
    <location>
        <position position="491"/>
    </location>
</feature>
<dbReference type="SUPFAM" id="SSF51206">
    <property type="entry name" value="cAMP-binding domain-like"/>
    <property type="match status" value="1"/>
</dbReference>
<comment type="caution">
    <text evidence="9">Lacks conserved residue(s) required for the propagation of feature annotation.</text>
</comment>
<keyword evidence="4 9" id="KW-0378">Hydrolase</keyword>
<dbReference type="Gene3D" id="2.60.120.10">
    <property type="entry name" value="Jelly Rolls"/>
    <property type="match status" value="1"/>
</dbReference>
<name>A0A1V4I0P5_NITVU</name>
<dbReference type="GO" id="GO:0016042">
    <property type="term" value="P:lipid catabolic process"/>
    <property type="evidence" value="ECO:0007669"/>
    <property type="project" value="UniProtKB-UniRule"/>
</dbReference>
<feature type="domain" description="PNPLA" evidence="11">
    <location>
        <begin position="334"/>
        <end position="504"/>
    </location>
</feature>